<gene>
    <name evidence="3" type="primary">LOC105060364</name>
</gene>
<feature type="compositionally biased region" description="Low complexity" evidence="1">
    <location>
        <begin position="283"/>
        <end position="298"/>
    </location>
</feature>
<dbReference type="GeneID" id="105060364"/>
<dbReference type="Proteomes" id="UP000504607">
    <property type="component" value="Unplaced"/>
</dbReference>
<feature type="compositionally biased region" description="Basic residues" evidence="1">
    <location>
        <begin position="329"/>
        <end position="340"/>
    </location>
</feature>
<name>A0A6I9SEE9_ELAGV</name>
<reference evidence="3" key="1">
    <citation type="submission" date="2025-08" db="UniProtKB">
        <authorList>
            <consortium name="RefSeq"/>
        </authorList>
    </citation>
    <scope>IDENTIFICATION</scope>
</reference>
<feature type="compositionally biased region" description="Basic and acidic residues" evidence="1">
    <location>
        <begin position="212"/>
        <end position="224"/>
    </location>
</feature>
<dbReference type="PANTHER" id="PTHR33472:SF28">
    <property type="entry name" value="BROMO AND FHA DOMAIN-CONTAINING PROTEIN DDB_G0267958"/>
    <property type="match status" value="1"/>
</dbReference>
<dbReference type="KEGG" id="egu:105060364"/>
<dbReference type="AlphaFoldDB" id="A0A6I9SEE9"/>
<feature type="region of interest" description="Disordered" evidence="1">
    <location>
        <begin position="20"/>
        <end position="298"/>
    </location>
</feature>
<dbReference type="InParanoid" id="A0A6I9SEE9"/>
<feature type="compositionally biased region" description="Pro residues" evidence="1">
    <location>
        <begin position="23"/>
        <end position="37"/>
    </location>
</feature>
<dbReference type="PRINTS" id="PR01217">
    <property type="entry name" value="PRICHEXTENSN"/>
</dbReference>
<feature type="compositionally biased region" description="Polar residues" evidence="1">
    <location>
        <begin position="257"/>
        <end position="275"/>
    </location>
</feature>
<dbReference type="RefSeq" id="XP_010942335.1">
    <property type="nucleotide sequence ID" value="XM_010944033.3"/>
</dbReference>
<protein>
    <submittedName>
        <fullName evidence="3">Vegetative cell wall protein gp1</fullName>
    </submittedName>
</protein>
<feature type="compositionally biased region" description="Basic and acidic residues" evidence="1">
    <location>
        <begin position="154"/>
        <end position="170"/>
    </location>
</feature>
<evidence type="ECO:0000313" key="2">
    <source>
        <dbReference type="Proteomes" id="UP000504607"/>
    </source>
</evidence>
<accession>A0A6I9SEE9</accession>
<feature type="compositionally biased region" description="Basic and acidic residues" evidence="1">
    <location>
        <begin position="185"/>
        <end position="195"/>
    </location>
</feature>
<sequence>MANQPPTGRPWFRLVSQLALRESPPPPTQPAQPPRGPPIRQLVRQPSAVLPSPPPPPPVQPPPPPPPPPPPAQPQPSPQATPPPPPPPPPPQPSLPPPPSVTPQAESTESAPPSIETPKQPSSPLPPLRRIKTSPSPIAQSPKVKSPSPSPRYDSGDRTLKPSPEPELKTIAEAQPKTAANNGKGEAHKNARNGEPKLGTSQADTRGPPPSPKKDAKKKDEGDMRIITIAGENMGAYMDLGPPYSLSSRKQQQQQKSNGSLPKQGQVSNSATNDGKSSDKNGAKAAAAKTKPISSLVNSNVQSVNNSIVYNSSCTQRSPGVYIALTSHRNPKSKAHPPPQ</sequence>
<proteinExistence type="predicted"/>
<evidence type="ECO:0000256" key="1">
    <source>
        <dbReference type="SAM" id="MobiDB-lite"/>
    </source>
</evidence>
<keyword evidence="2" id="KW-1185">Reference proteome</keyword>
<feature type="region of interest" description="Disordered" evidence="1">
    <location>
        <begin position="321"/>
        <end position="340"/>
    </location>
</feature>
<evidence type="ECO:0000313" key="3">
    <source>
        <dbReference type="RefSeq" id="XP_010942335.1"/>
    </source>
</evidence>
<organism evidence="2 3">
    <name type="scientific">Elaeis guineensis var. tenera</name>
    <name type="common">Oil palm</name>
    <dbReference type="NCBI Taxonomy" id="51953"/>
    <lineage>
        <taxon>Eukaryota</taxon>
        <taxon>Viridiplantae</taxon>
        <taxon>Streptophyta</taxon>
        <taxon>Embryophyta</taxon>
        <taxon>Tracheophyta</taxon>
        <taxon>Spermatophyta</taxon>
        <taxon>Magnoliopsida</taxon>
        <taxon>Liliopsida</taxon>
        <taxon>Arecaceae</taxon>
        <taxon>Arecoideae</taxon>
        <taxon>Cocoseae</taxon>
        <taxon>Elaeidinae</taxon>
        <taxon>Elaeis</taxon>
    </lineage>
</organism>
<dbReference type="OrthoDB" id="785989at2759"/>
<dbReference type="PANTHER" id="PTHR33472">
    <property type="entry name" value="OS01G0106600 PROTEIN"/>
    <property type="match status" value="1"/>
</dbReference>
<feature type="compositionally biased region" description="Pro residues" evidence="1">
    <location>
        <begin position="51"/>
        <end position="101"/>
    </location>
</feature>
<feature type="compositionally biased region" description="Polar residues" evidence="1">
    <location>
        <begin position="105"/>
        <end position="120"/>
    </location>
</feature>